<dbReference type="OrthoDB" id="9758333at2"/>
<comment type="similarity">
    <text evidence="2">Belongs to the glycosyl hydrolase 51 family.</text>
</comment>
<dbReference type="SMART" id="SM00813">
    <property type="entry name" value="Alpha-L-AF_C"/>
    <property type="match status" value="1"/>
</dbReference>
<dbReference type="InterPro" id="IPR055235">
    <property type="entry name" value="ASD1_cat"/>
</dbReference>
<dbReference type="Proteomes" id="UP000318815">
    <property type="component" value="Unassembled WGS sequence"/>
</dbReference>
<dbReference type="Pfam" id="PF06964">
    <property type="entry name" value="Alpha-L-AF_C"/>
    <property type="match status" value="1"/>
</dbReference>
<comment type="caution">
    <text evidence="9">The sequence shown here is derived from an EMBL/GenBank/DDBJ whole genome shotgun (WGS) entry which is preliminary data.</text>
</comment>
<evidence type="ECO:0000256" key="5">
    <source>
        <dbReference type="ARBA" id="ARBA00022801"/>
    </source>
</evidence>
<evidence type="ECO:0000256" key="6">
    <source>
        <dbReference type="ARBA" id="ARBA00023180"/>
    </source>
</evidence>
<dbReference type="Gene3D" id="2.60.120.260">
    <property type="entry name" value="Galactose-binding domain-like"/>
    <property type="match status" value="1"/>
</dbReference>
<organism evidence="9 10">
    <name type="scientific">Chitinophaga pinensis</name>
    <dbReference type="NCBI Taxonomy" id="79329"/>
    <lineage>
        <taxon>Bacteria</taxon>
        <taxon>Pseudomonadati</taxon>
        <taxon>Bacteroidota</taxon>
        <taxon>Chitinophagia</taxon>
        <taxon>Chitinophagales</taxon>
        <taxon>Chitinophagaceae</taxon>
        <taxon>Chitinophaga</taxon>
    </lineage>
</organism>
<dbReference type="EMBL" id="VOHS01000030">
    <property type="protein sequence ID" value="TWV97351.1"/>
    <property type="molecule type" value="Genomic_DNA"/>
</dbReference>
<accession>A0A5C6LMK4</accession>
<dbReference type="Gene3D" id="2.60.40.1180">
    <property type="entry name" value="Golgi alpha-mannosidase II"/>
    <property type="match status" value="1"/>
</dbReference>
<gene>
    <name evidence="9" type="ORF">FEF09_22070</name>
</gene>
<dbReference type="InterPro" id="IPR008979">
    <property type="entry name" value="Galactose-bd-like_sf"/>
</dbReference>
<dbReference type="InterPro" id="IPR017853">
    <property type="entry name" value="GH"/>
</dbReference>
<dbReference type="SUPFAM" id="SSF51445">
    <property type="entry name" value="(Trans)glycosidases"/>
    <property type="match status" value="1"/>
</dbReference>
<dbReference type="RefSeq" id="WP_146307114.1">
    <property type="nucleotide sequence ID" value="NZ_VOHS01000030.1"/>
</dbReference>
<dbReference type="Gene3D" id="3.20.20.80">
    <property type="entry name" value="Glycosidases"/>
    <property type="match status" value="1"/>
</dbReference>
<evidence type="ECO:0000256" key="7">
    <source>
        <dbReference type="SAM" id="SignalP"/>
    </source>
</evidence>
<dbReference type="AlphaFoldDB" id="A0A5C6LMK4"/>
<dbReference type="GO" id="GO:0046556">
    <property type="term" value="F:alpha-L-arabinofuranosidase activity"/>
    <property type="evidence" value="ECO:0007669"/>
    <property type="project" value="UniProtKB-EC"/>
</dbReference>
<dbReference type="EC" id="3.2.1.55" evidence="3"/>
<evidence type="ECO:0000259" key="8">
    <source>
        <dbReference type="SMART" id="SM00813"/>
    </source>
</evidence>
<dbReference type="Pfam" id="PF02018">
    <property type="entry name" value="CBM_4_9"/>
    <property type="match status" value="1"/>
</dbReference>
<dbReference type="SUPFAM" id="SSF51011">
    <property type="entry name" value="Glycosyl hydrolase domain"/>
    <property type="match status" value="1"/>
</dbReference>
<dbReference type="InterPro" id="IPR003305">
    <property type="entry name" value="CenC_carb-bd"/>
</dbReference>
<dbReference type="InterPro" id="IPR051563">
    <property type="entry name" value="Glycosyl_Hydrolase_51"/>
</dbReference>
<evidence type="ECO:0000256" key="4">
    <source>
        <dbReference type="ARBA" id="ARBA00022729"/>
    </source>
</evidence>
<proteinExistence type="inferred from homology"/>
<reference evidence="9 10" key="1">
    <citation type="submission" date="2019-08" db="EMBL/GenBank/DDBJ databases">
        <title>Whole genome sequencing of chitin degrading bacteria Chitinophaga pinensis YS16.</title>
        <authorList>
            <person name="Singh R.P."/>
            <person name="Manchanda G."/>
            <person name="Maurya I.K."/>
            <person name="Joshi N.K."/>
            <person name="Srivastava A.K."/>
        </authorList>
    </citation>
    <scope>NUCLEOTIDE SEQUENCE [LARGE SCALE GENOMIC DNA]</scope>
    <source>
        <strain evidence="9 10">YS-16</strain>
    </source>
</reference>
<evidence type="ECO:0000256" key="1">
    <source>
        <dbReference type="ARBA" id="ARBA00001462"/>
    </source>
</evidence>
<keyword evidence="4 7" id="KW-0732">Signal</keyword>
<dbReference type="InterPro" id="IPR010720">
    <property type="entry name" value="Alpha-L-AF_C"/>
</dbReference>
<feature type="domain" description="Alpha-L-arabinofuranosidase C-terminal" evidence="8">
    <location>
        <begin position="457"/>
        <end position="651"/>
    </location>
</feature>
<feature type="signal peptide" evidence="7">
    <location>
        <begin position="1"/>
        <end position="21"/>
    </location>
</feature>
<protein>
    <recommendedName>
        <fullName evidence="3">non-reducing end alpha-L-arabinofuranosidase</fullName>
        <ecNumber evidence="3">3.2.1.55</ecNumber>
    </recommendedName>
</protein>
<dbReference type="Pfam" id="PF22848">
    <property type="entry name" value="ASD1_dom"/>
    <property type="match status" value="1"/>
</dbReference>
<evidence type="ECO:0000256" key="2">
    <source>
        <dbReference type="ARBA" id="ARBA00007186"/>
    </source>
</evidence>
<evidence type="ECO:0000256" key="3">
    <source>
        <dbReference type="ARBA" id="ARBA00012670"/>
    </source>
</evidence>
<keyword evidence="5" id="KW-0378">Hydrolase</keyword>
<keyword evidence="6" id="KW-0325">Glycoprotein</keyword>
<feature type="chain" id="PRO_5022731229" description="non-reducing end alpha-L-arabinofuranosidase" evidence="7">
    <location>
        <begin position="22"/>
        <end position="660"/>
    </location>
</feature>
<sequence>MKRIINFVATAFLLMSGSASFSQTMTLKVNGPQSEVAPTMWGIFFEDINFSADGGIYAELVKNRSFEFTEPMMGWKEVKKEGSGTILVVNRETGHAANPRYAHITVTADKGSYGLSNEGFRGMGFKKGLSYNFSFLARSTAGKVSGKLVLTDEKGAPIGEATVSAGDKDWKKYTATVTAERTVAKGGAQLLFSGTGALDIDMVSLFPQDTWKQRPGGLRNDLVQLLADLRPGFVRFPGGCIVEGRDLANRYQWKKTVGNVEDRTLIVNRWNTEFAHRAPGDYFQSYGLGFYEYFQLSEDIGAEPLPILNCGMACQFNTGEVAADEDVETYIQDALDLIEFANGSTTTKWGQLRAEMGHPAPFNLKLMGVGNEQWDSQYIARYQRFEEVLKTKHPEIKLVSSVGPFSSGERFDYLWSKLKSSKADFVDEHYYMPPEWFLKNSARYDKYERKGPKIFAGEYAAHVKVPQGKKETDTAEGRNTWESALAEAAFMTGLERNADLVQMASYAPLLAHVDAWQWRPDLIWFDNLRSVGTPNYYVQRLFSNNRGTHTITVTSGNQVLTGQDGVYASATIDKQSRKILLKVVNTTDKVVSYKVALEGAVAAQGTVTQEALTAKHKTDFNTLDAPSVVMPVTAQIKAAKNSVAITAGANSLNVITIPYK</sequence>
<dbReference type="InterPro" id="IPR013780">
    <property type="entry name" value="Glyco_hydro_b"/>
</dbReference>
<comment type="catalytic activity">
    <reaction evidence="1">
        <text>Hydrolysis of terminal non-reducing alpha-L-arabinofuranoside residues in alpha-L-arabinosides.</text>
        <dbReference type="EC" id="3.2.1.55"/>
    </reaction>
</comment>
<evidence type="ECO:0000313" key="9">
    <source>
        <dbReference type="EMBL" id="TWV97351.1"/>
    </source>
</evidence>
<dbReference type="SUPFAM" id="SSF49785">
    <property type="entry name" value="Galactose-binding domain-like"/>
    <property type="match status" value="1"/>
</dbReference>
<evidence type="ECO:0000313" key="10">
    <source>
        <dbReference type="Proteomes" id="UP000318815"/>
    </source>
</evidence>
<dbReference type="GO" id="GO:0046373">
    <property type="term" value="P:L-arabinose metabolic process"/>
    <property type="evidence" value="ECO:0007669"/>
    <property type="project" value="InterPro"/>
</dbReference>
<dbReference type="PANTHER" id="PTHR31776:SF0">
    <property type="entry name" value="ALPHA-L-ARABINOFURANOSIDASE 1"/>
    <property type="match status" value="1"/>
</dbReference>
<keyword evidence="10" id="KW-1185">Reference proteome</keyword>
<dbReference type="PANTHER" id="PTHR31776">
    <property type="entry name" value="ALPHA-L-ARABINOFURANOSIDASE 1"/>
    <property type="match status" value="1"/>
</dbReference>
<name>A0A5C6LMK4_9BACT</name>